<proteinExistence type="predicted"/>
<protein>
    <submittedName>
        <fullName evidence="3">Peroxisomal acyl-coenzyme A oxidase 3 (inferred by orthology to a human protein)</fullName>
    </submittedName>
</protein>
<organism evidence="3">
    <name type="scientific">Nippostrongylus brasiliensis</name>
    <name type="common">Rat hookworm</name>
    <dbReference type="NCBI Taxonomy" id="27835"/>
    <lineage>
        <taxon>Eukaryota</taxon>
        <taxon>Metazoa</taxon>
        <taxon>Ecdysozoa</taxon>
        <taxon>Nematoda</taxon>
        <taxon>Chromadorea</taxon>
        <taxon>Rhabditida</taxon>
        <taxon>Rhabditina</taxon>
        <taxon>Rhabditomorpha</taxon>
        <taxon>Strongyloidea</taxon>
        <taxon>Heligmosomidae</taxon>
        <taxon>Nippostrongylus</taxon>
    </lineage>
</organism>
<reference evidence="1 2" key="2">
    <citation type="submission" date="2018-11" db="EMBL/GenBank/DDBJ databases">
        <authorList>
            <consortium name="Pathogen Informatics"/>
        </authorList>
    </citation>
    <scope>NUCLEOTIDE SEQUENCE [LARGE SCALE GENOMIC DNA]</scope>
</reference>
<dbReference type="WBParaSite" id="NBR_0000357401-mRNA-1">
    <property type="protein sequence ID" value="NBR_0000357401-mRNA-1"/>
    <property type="gene ID" value="NBR_0000357401"/>
</dbReference>
<sequence>MASALDKYRSLASFNSRELKNVVEGEENVKTKEKIYELLSKEPIFKRGYDRPSLEQQRELNHRRWKRIIELELPVDVGL</sequence>
<keyword evidence="2" id="KW-1185">Reference proteome</keyword>
<reference evidence="3" key="1">
    <citation type="submission" date="2017-02" db="UniProtKB">
        <authorList>
            <consortium name="WormBaseParasite"/>
        </authorList>
    </citation>
    <scope>IDENTIFICATION</scope>
</reference>
<dbReference type="Proteomes" id="UP000271162">
    <property type="component" value="Unassembled WGS sequence"/>
</dbReference>
<evidence type="ECO:0000313" key="1">
    <source>
        <dbReference type="EMBL" id="VDL67164.1"/>
    </source>
</evidence>
<evidence type="ECO:0000313" key="3">
    <source>
        <dbReference type="WBParaSite" id="NBR_0000357401-mRNA-1"/>
    </source>
</evidence>
<accession>A0A0N4XM22</accession>
<dbReference type="EMBL" id="UYSL01005505">
    <property type="protein sequence ID" value="VDL67164.1"/>
    <property type="molecule type" value="Genomic_DNA"/>
</dbReference>
<dbReference type="STRING" id="27835.A0A0N4XM22"/>
<gene>
    <name evidence="1" type="ORF">NBR_LOCUS3575</name>
</gene>
<dbReference type="AlphaFoldDB" id="A0A0N4XM22"/>
<name>A0A0N4XM22_NIPBR</name>
<evidence type="ECO:0000313" key="2">
    <source>
        <dbReference type="Proteomes" id="UP000271162"/>
    </source>
</evidence>